<dbReference type="EMBL" id="KN839854">
    <property type="protein sequence ID" value="KIJ62719.1"/>
    <property type="molecule type" value="Genomic_DNA"/>
</dbReference>
<reference evidence="3 4" key="1">
    <citation type="submission" date="2014-04" db="EMBL/GenBank/DDBJ databases">
        <title>Evolutionary Origins and Diversification of the Mycorrhizal Mutualists.</title>
        <authorList>
            <consortium name="DOE Joint Genome Institute"/>
            <consortium name="Mycorrhizal Genomics Consortium"/>
            <person name="Kohler A."/>
            <person name="Kuo A."/>
            <person name="Nagy L.G."/>
            <person name="Floudas D."/>
            <person name="Copeland A."/>
            <person name="Barry K.W."/>
            <person name="Cichocki N."/>
            <person name="Veneault-Fourrey C."/>
            <person name="LaButti K."/>
            <person name="Lindquist E.A."/>
            <person name="Lipzen A."/>
            <person name="Lundell T."/>
            <person name="Morin E."/>
            <person name="Murat C."/>
            <person name="Riley R."/>
            <person name="Ohm R."/>
            <person name="Sun H."/>
            <person name="Tunlid A."/>
            <person name="Henrissat B."/>
            <person name="Grigoriev I.V."/>
            <person name="Hibbett D.S."/>
            <person name="Martin F."/>
        </authorList>
    </citation>
    <scope>NUCLEOTIDE SEQUENCE [LARGE SCALE GENOMIC DNA]</scope>
    <source>
        <strain evidence="3 4">MD-312</strain>
    </source>
</reference>
<name>A0A0C9VAQ5_9AGAM</name>
<dbReference type="HOGENOM" id="CLU_2004232_0_0_1"/>
<dbReference type="InterPro" id="IPR045340">
    <property type="entry name" value="DUF6533"/>
</dbReference>
<accession>A0A0C9VAQ5</accession>
<gene>
    <name evidence="3" type="ORF">HYDPIDRAFT_41847</name>
</gene>
<sequence>MMVTVFGVTRKFMGGISVSSLRSKGGCPLVPSTSLHSGPYLSMSTTADEVAEYISDVHVAQLTRMCQMAPYVVMLYDHLLTFDQEVELVWKRSWTLSTVLYVILRYAGGMFGLVSAMGALFYSS</sequence>
<protein>
    <recommendedName>
        <fullName evidence="2">DUF6533 domain-containing protein</fullName>
    </recommendedName>
</protein>
<keyword evidence="1" id="KW-1133">Transmembrane helix</keyword>
<keyword evidence="4" id="KW-1185">Reference proteome</keyword>
<dbReference type="Proteomes" id="UP000053820">
    <property type="component" value="Unassembled WGS sequence"/>
</dbReference>
<evidence type="ECO:0000259" key="2">
    <source>
        <dbReference type="Pfam" id="PF20151"/>
    </source>
</evidence>
<evidence type="ECO:0000313" key="4">
    <source>
        <dbReference type="Proteomes" id="UP000053820"/>
    </source>
</evidence>
<keyword evidence="1" id="KW-0472">Membrane</keyword>
<feature type="transmembrane region" description="Helical" evidence="1">
    <location>
        <begin position="99"/>
        <end position="122"/>
    </location>
</feature>
<dbReference type="Pfam" id="PF20151">
    <property type="entry name" value="DUF6533"/>
    <property type="match status" value="1"/>
</dbReference>
<proteinExistence type="predicted"/>
<evidence type="ECO:0000313" key="3">
    <source>
        <dbReference type="EMBL" id="KIJ62719.1"/>
    </source>
</evidence>
<dbReference type="OrthoDB" id="2646931at2759"/>
<feature type="domain" description="DUF6533" evidence="2">
    <location>
        <begin position="66"/>
        <end position="108"/>
    </location>
</feature>
<dbReference type="AlphaFoldDB" id="A0A0C9VAQ5"/>
<evidence type="ECO:0000256" key="1">
    <source>
        <dbReference type="SAM" id="Phobius"/>
    </source>
</evidence>
<keyword evidence="1" id="KW-0812">Transmembrane</keyword>
<organism evidence="3 4">
    <name type="scientific">Hydnomerulius pinastri MD-312</name>
    <dbReference type="NCBI Taxonomy" id="994086"/>
    <lineage>
        <taxon>Eukaryota</taxon>
        <taxon>Fungi</taxon>
        <taxon>Dikarya</taxon>
        <taxon>Basidiomycota</taxon>
        <taxon>Agaricomycotina</taxon>
        <taxon>Agaricomycetes</taxon>
        <taxon>Agaricomycetidae</taxon>
        <taxon>Boletales</taxon>
        <taxon>Boletales incertae sedis</taxon>
        <taxon>Leucogyrophana</taxon>
    </lineage>
</organism>